<dbReference type="Proteomes" id="UP000460221">
    <property type="component" value="Unassembled WGS sequence"/>
</dbReference>
<evidence type="ECO:0000313" key="1">
    <source>
        <dbReference type="EMBL" id="MTD15575.1"/>
    </source>
</evidence>
<reference evidence="1 2" key="1">
    <citation type="submission" date="2019-11" db="EMBL/GenBank/DDBJ databases">
        <authorList>
            <person name="Jiang L.-Q."/>
        </authorList>
    </citation>
    <scope>NUCLEOTIDE SEQUENCE [LARGE SCALE GENOMIC DNA]</scope>
    <source>
        <strain evidence="1 2">YIM 132087</strain>
    </source>
</reference>
<keyword evidence="2" id="KW-1185">Reference proteome</keyword>
<accession>A0A7K1FN32</accession>
<gene>
    <name evidence="1" type="ORF">GIS00_16705</name>
</gene>
<name>A0A7K1FN32_9ACTN</name>
<dbReference type="EMBL" id="WLYK01000006">
    <property type="protein sequence ID" value="MTD15575.1"/>
    <property type="molecule type" value="Genomic_DNA"/>
</dbReference>
<proteinExistence type="predicted"/>
<evidence type="ECO:0000313" key="2">
    <source>
        <dbReference type="Proteomes" id="UP000460221"/>
    </source>
</evidence>
<organism evidence="1 2">
    <name type="scientific">Nakamurella alba</name>
    <dbReference type="NCBI Taxonomy" id="2665158"/>
    <lineage>
        <taxon>Bacteria</taxon>
        <taxon>Bacillati</taxon>
        <taxon>Actinomycetota</taxon>
        <taxon>Actinomycetes</taxon>
        <taxon>Nakamurellales</taxon>
        <taxon>Nakamurellaceae</taxon>
        <taxon>Nakamurella</taxon>
    </lineage>
</organism>
<sequence length="83" mass="9070">MTRTLVAAGFRWDEYPALRVGRLVAGKGDVGRHPRGETHAVADPVDRTTVCGLPRENFPYDFTEPIRMSASEPCANCGIDGTH</sequence>
<dbReference type="AlphaFoldDB" id="A0A7K1FN32"/>
<dbReference type="RefSeq" id="WP_154769551.1">
    <property type="nucleotide sequence ID" value="NZ_WLYK01000006.1"/>
</dbReference>
<comment type="caution">
    <text evidence="1">The sequence shown here is derived from an EMBL/GenBank/DDBJ whole genome shotgun (WGS) entry which is preliminary data.</text>
</comment>
<protein>
    <submittedName>
        <fullName evidence="1">Uncharacterized protein</fullName>
    </submittedName>
</protein>